<keyword evidence="3" id="KW-1185">Reference proteome</keyword>
<keyword evidence="1" id="KW-0732">Signal</keyword>
<accession>A0A2G5DWR1</accession>
<organism evidence="2 3">
    <name type="scientific">Aquilegia coerulea</name>
    <name type="common">Rocky mountain columbine</name>
    <dbReference type="NCBI Taxonomy" id="218851"/>
    <lineage>
        <taxon>Eukaryota</taxon>
        <taxon>Viridiplantae</taxon>
        <taxon>Streptophyta</taxon>
        <taxon>Embryophyta</taxon>
        <taxon>Tracheophyta</taxon>
        <taxon>Spermatophyta</taxon>
        <taxon>Magnoliopsida</taxon>
        <taxon>Ranunculales</taxon>
        <taxon>Ranunculaceae</taxon>
        <taxon>Thalictroideae</taxon>
        <taxon>Aquilegia</taxon>
    </lineage>
</organism>
<reference evidence="2 3" key="1">
    <citation type="submission" date="2017-09" db="EMBL/GenBank/DDBJ databases">
        <title>WGS assembly of Aquilegia coerulea Goldsmith.</title>
        <authorList>
            <person name="Hodges S."/>
            <person name="Kramer E."/>
            <person name="Nordborg M."/>
            <person name="Tomkins J."/>
            <person name="Borevitz J."/>
            <person name="Derieg N."/>
            <person name="Yan J."/>
            <person name="Mihaltcheva S."/>
            <person name="Hayes R.D."/>
            <person name="Rokhsar D."/>
        </authorList>
    </citation>
    <scope>NUCLEOTIDE SEQUENCE [LARGE SCALE GENOMIC DNA]</scope>
    <source>
        <strain evidence="3">cv. Goldsmith</strain>
    </source>
</reference>
<name>A0A2G5DWR1_AQUCA</name>
<evidence type="ECO:0000313" key="3">
    <source>
        <dbReference type="Proteomes" id="UP000230069"/>
    </source>
</evidence>
<dbReference type="InParanoid" id="A0A2G5DWR1"/>
<gene>
    <name evidence="2" type="ORF">AQUCO_01400506v1</name>
</gene>
<feature type="chain" id="PRO_5013713928" description="Knottin scorpion toxin-like domain-containing protein" evidence="1">
    <location>
        <begin position="31"/>
        <end position="76"/>
    </location>
</feature>
<evidence type="ECO:0000256" key="1">
    <source>
        <dbReference type="SAM" id="SignalP"/>
    </source>
</evidence>
<sequence>MHRMASKKDMLCKCLVISLLVLFLVSVNSAHEPGFDPKTHCKKICASDCDEDCRFAGFMHGRCVHKIEGPPDCCCF</sequence>
<dbReference type="Proteomes" id="UP000230069">
    <property type="component" value="Unassembled WGS sequence"/>
</dbReference>
<dbReference type="OrthoDB" id="10506938at2759"/>
<proteinExistence type="predicted"/>
<feature type="signal peptide" evidence="1">
    <location>
        <begin position="1"/>
        <end position="30"/>
    </location>
</feature>
<evidence type="ECO:0008006" key="4">
    <source>
        <dbReference type="Google" id="ProtNLM"/>
    </source>
</evidence>
<protein>
    <recommendedName>
        <fullName evidence="4">Knottin scorpion toxin-like domain-containing protein</fullName>
    </recommendedName>
</protein>
<dbReference type="AlphaFoldDB" id="A0A2G5DWR1"/>
<dbReference type="EMBL" id="KZ305031">
    <property type="protein sequence ID" value="PIA47950.1"/>
    <property type="molecule type" value="Genomic_DNA"/>
</dbReference>
<evidence type="ECO:0000313" key="2">
    <source>
        <dbReference type="EMBL" id="PIA47950.1"/>
    </source>
</evidence>